<dbReference type="CDD" id="cd01335">
    <property type="entry name" value="Radical_SAM"/>
    <property type="match status" value="1"/>
</dbReference>
<evidence type="ECO:0000259" key="6">
    <source>
        <dbReference type="PROSITE" id="PS51918"/>
    </source>
</evidence>
<name>A0A255YYK4_9PROT</name>
<comment type="cofactor">
    <cofactor evidence="1">
        <name>[4Fe-4S] cluster</name>
        <dbReference type="ChEBI" id="CHEBI:49883"/>
    </cofactor>
</comment>
<dbReference type="SUPFAM" id="SSF102114">
    <property type="entry name" value="Radical SAM enzymes"/>
    <property type="match status" value="1"/>
</dbReference>
<keyword evidence="3" id="KW-0479">Metal-binding</keyword>
<dbReference type="Proteomes" id="UP000216998">
    <property type="component" value="Unassembled WGS sequence"/>
</dbReference>
<dbReference type="SFLD" id="SFLDG01067">
    <property type="entry name" value="SPASM/twitch_domain_containing"/>
    <property type="match status" value="1"/>
</dbReference>
<evidence type="ECO:0000313" key="7">
    <source>
        <dbReference type="EMBL" id="OYQ34282.1"/>
    </source>
</evidence>
<dbReference type="InterPro" id="IPR007197">
    <property type="entry name" value="rSAM"/>
</dbReference>
<protein>
    <recommendedName>
        <fullName evidence="6">Radical SAM core domain-containing protein</fullName>
    </recommendedName>
</protein>
<dbReference type="Pfam" id="PF04055">
    <property type="entry name" value="Radical_SAM"/>
    <property type="match status" value="1"/>
</dbReference>
<dbReference type="RefSeq" id="WP_094456691.1">
    <property type="nucleotide sequence ID" value="NZ_NOXU01000029.1"/>
</dbReference>
<sequence>MNEIRKRSTRRIECIIKTTERCNIDCTYCYFFNKHNKDYELHPAIMKPKVVKEIAHFLAQGALDLGAEQVVVDFHGGEPMLLRKESFIDACETFRAIISPVADLVLKIQTNATLVDDEWLEIFSRYDFVVGVSLDGPPALNDRYRVDHQGRGTYAATVAGWRLLRDAAAAGRIRTPGMLCVINPEFSGREVYRHFVDELGARGIDFLLPLETHDTLPADQVGQFGRFLTEAFDEWTADDNPAIHVRFFRQNMMRLAFGRAGMQRLETDIMQNYCALTISSNGEVNPDDTLRAAHGDWFSSGNSVSNITLKDFMALPYMREMSDAFVNLAPACNDCHWSNVCRGGRLVNRHAKETGFANESVICADLRYFYGHVAAYLLNSGLPFERLQEALKPREPKEPVHAVAS</sequence>
<proteinExistence type="predicted"/>
<feature type="domain" description="Radical SAM core" evidence="6">
    <location>
        <begin position="7"/>
        <end position="249"/>
    </location>
</feature>
<evidence type="ECO:0000313" key="8">
    <source>
        <dbReference type="Proteomes" id="UP000216998"/>
    </source>
</evidence>
<accession>A0A255YYK4</accession>
<evidence type="ECO:0000256" key="1">
    <source>
        <dbReference type="ARBA" id="ARBA00001966"/>
    </source>
</evidence>
<dbReference type="SFLD" id="SFLDG01386">
    <property type="entry name" value="main_SPASM_domain-containing"/>
    <property type="match status" value="1"/>
</dbReference>
<keyword evidence="2" id="KW-0949">S-adenosyl-L-methionine</keyword>
<evidence type="ECO:0000256" key="3">
    <source>
        <dbReference type="ARBA" id="ARBA00022723"/>
    </source>
</evidence>
<dbReference type="InterPro" id="IPR023867">
    <property type="entry name" value="Sulphatase_maturase_rSAM"/>
</dbReference>
<dbReference type="GO" id="GO:0046872">
    <property type="term" value="F:metal ion binding"/>
    <property type="evidence" value="ECO:0007669"/>
    <property type="project" value="UniProtKB-KW"/>
</dbReference>
<dbReference type="InterPro" id="IPR058240">
    <property type="entry name" value="rSAM_sf"/>
</dbReference>
<dbReference type="GO" id="GO:0051536">
    <property type="term" value="F:iron-sulfur cluster binding"/>
    <property type="evidence" value="ECO:0007669"/>
    <property type="project" value="UniProtKB-KW"/>
</dbReference>
<dbReference type="Gene3D" id="3.20.20.70">
    <property type="entry name" value="Aldolase class I"/>
    <property type="match status" value="1"/>
</dbReference>
<organism evidence="7 8">
    <name type="scientific">Niveispirillum lacus</name>
    <dbReference type="NCBI Taxonomy" id="1981099"/>
    <lineage>
        <taxon>Bacteria</taxon>
        <taxon>Pseudomonadati</taxon>
        <taxon>Pseudomonadota</taxon>
        <taxon>Alphaproteobacteria</taxon>
        <taxon>Rhodospirillales</taxon>
        <taxon>Azospirillaceae</taxon>
        <taxon>Niveispirillum</taxon>
    </lineage>
</organism>
<comment type="caution">
    <text evidence="7">The sequence shown here is derived from an EMBL/GenBank/DDBJ whole genome shotgun (WGS) entry which is preliminary data.</text>
</comment>
<dbReference type="InterPro" id="IPR013785">
    <property type="entry name" value="Aldolase_TIM"/>
</dbReference>
<reference evidence="7 8" key="1">
    <citation type="submission" date="2017-07" db="EMBL/GenBank/DDBJ databases">
        <title>Niveispirillum cyanobacteriorum sp. nov., isolated from cyanobacterial aggregates in a eutrophic lake.</title>
        <authorList>
            <person name="Cai H."/>
        </authorList>
    </citation>
    <scope>NUCLEOTIDE SEQUENCE [LARGE SCALE GENOMIC DNA]</scope>
    <source>
        <strain evidence="8">TH1-14</strain>
    </source>
</reference>
<evidence type="ECO:0000256" key="4">
    <source>
        <dbReference type="ARBA" id="ARBA00023004"/>
    </source>
</evidence>
<dbReference type="PANTHER" id="PTHR43273:SF8">
    <property type="entry name" value="RADICAL SAM DOMAIN PROTEIN"/>
    <property type="match status" value="1"/>
</dbReference>
<dbReference type="OrthoDB" id="9792276at2"/>
<dbReference type="PROSITE" id="PS51918">
    <property type="entry name" value="RADICAL_SAM"/>
    <property type="match status" value="1"/>
</dbReference>
<keyword evidence="4" id="KW-0408">Iron</keyword>
<dbReference type="SFLD" id="SFLDS00029">
    <property type="entry name" value="Radical_SAM"/>
    <property type="match status" value="1"/>
</dbReference>
<evidence type="ECO:0000256" key="5">
    <source>
        <dbReference type="ARBA" id="ARBA00023014"/>
    </source>
</evidence>
<dbReference type="SFLD" id="SFLDG01072">
    <property type="entry name" value="dehydrogenase_like"/>
    <property type="match status" value="1"/>
</dbReference>
<dbReference type="GO" id="GO:0016491">
    <property type="term" value="F:oxidoreductase activity"/>
    <property type="evidence" value="ECO:0007669"/>
    <property type="project" value="InterPro"/>
</dbReference>
<evidence type="ECO:0000256" key="2">
    <source>
        <dbReference type="ARBA" id="ARBA00022691"/>
    </source>
</evidence>
<dbReference type="AlphaFoldDB" id="A0A255YYK4"/>
<dbReference type="PANTHER" id="PTHR43273">
    <property type="entry name" value="ANAEROBIC SULFATASE-MATURATING ENZYME HOMOLOG ASLB-RELATED"/>
    <property type="match status" value="1"/>
</dbReference>
<keyword evidence="8" id="KW-1185">Reference proteome</keyword>
<dbReference type="EMBL" id="NOXU01000029">
    <property type="protein sequence ID" value="OYQ34282.1"/>
    <property type="molecule type" value="Genomic_DNA"/>
</dbReference>
<keyword evidence="5" id="KW-0411">Iron-sulfur</keyword>
<gene>
    <name evidence="7" type="ORF">CHU95_12650</name>
</gene>